<dbReference type="Gene3D" id="3.40.50.300">
    <property type="entry name" value="P-loop containing nucleotide triphosphate hydrolases"/>
    <property type="match status" value="1"/>
</dbReference>
<evidence type="ECO:0000256" key="3">
    <source>
        <dbReference type="ARBA" id="ARBA00022840"/>
    </source>
</evidence>
<dbReference type="eggNOG" id="COG4559">
    <property type="taxonomic scope" value="Bacteria"/>
</dbReference>
<dbReference type="SMART" id="SM00382">
    <property type="entry name" value="AAA"/>
    <property type="match status" value="1"/>
</dbReference>
<dbReference type="AlphaFoldDB" id="A0A1H3VS63"/>
<feature type="domain" description="ABC transporter" evidence="6">
    <location>
        <begin position="9"/>
        <end position="245"/>
    </location>
</feature>
<dbReference type="GO" id="GO:0005524">
    <property type="term" value="F:ATP binding"/>
    <property type="evidence" value="ECO:0007669"/>
    <property type="project" value="UniProtKB-KW"/>
</dbReference>
<evidence type="ECO:0000256" key="2">
    <source>
        <dbReference type="ARBA" id="ARBA00022741"/>
    </source>
</evidence>
<accession>A0A1H3VS63</accession>
<dbReference type="PANTHER" id="PTHR42794">
    <property type="entry name" value="HEMIN IMPORT ATP-BINDING PROTEIN HMUV"/>
    <property type="match status" value="1"/>
</dbReference>
<gene>
    <name evidence="7" type="ORF">SAMN02982996_00163</name>
</gene>
<comment type="function">
    <text evidence="5">Part of the ABC transporter complex HmuTUV involved in hemin import. Responsible for energy coupling to the transport system.</text>
</comment>
<evidence type="ECO:0000256" key="1">
    <source>
        <dbReference type="ARBA" id="ARBA00022448"/>
    </source>
</evidence>
<dbReference type="GO" id="GO:0016887">
    <property type="term" value="F:ATP hydrolysis activity"/>
    <property type="evidence" value="ECO:0007669"/>
    <property type="project" value="InterPro"/>
</dbReference>
<evidence type="ECO:0000313" key="8">
    <source>
        <dbReference type="Proteomes" id="UP000187280"/>
    </source>
</evidence>
<dbReference type="RefSeq" id="WP_026743131.1">
    <property type="nucleotide sequence ID" value="NZ_FNQS01000001.1"/>
</dbReference>
<name>A0A1H3VS63_9GAMM</name>
<protein>
    <submittedName>
        <fullName evidence="7">Iron complex transport system ATP-binding protein</fullName>
    </submittedName>
</protein>
<keyword evidence="1" id="KW-0813">Transport</keyword>
<sequence length="263" mass="29103">MAELGELCLTAHRISYRSGGRQLLSDVSLTLAPGELTTVIGPNGAGKSTLLRLLTGFFAPSEGECRLNGRPMVEWTPNVLARQRAVMRQDSVLQAPFRVEEVVAMGRSPWPSGANERVLDEILALTDCEMLRGRLYPQLSGGEQQRVRLARSLAQLWRPDGIAGWLFLDEPTSALDLYHQQQLLRLLKMLTSTGKLAVCCVLHDLNLASLWSDKIVLLHDGRIVAEGVPEGVITQPAIERWYQADVVVSPHHETATPQVSLRR</sequence>
<evidence type="ECO:0000256" key="4">
    <source>
        <dbReference type="ARBA" id="ARBA00022967"/>
    </source>
</evidence>
<dbReference type="NCBIfam" id="NF010068">
    <property type="entry name" value="PRK13548.1"/>
    <property type="match status" value="1"/>
</dbReference>
<dbReference type="InterPro" id="IPR017871">
    <property type="entry name" value="ABC_transporter-like_CS"/>
</dbReference>
<dbReference type="PROSITE" id="PS50893">
    <property type="entry name" value="ABC_TRANSPORTER_2"/>
    <property type="match status" value="1"/>
</dbReference>
<dbReference type="Proteomes" id="UP000187280">
    <property type="component" value="Unassembled WGS sequence"/>
</dbReference>
<dbReference type="InterPro" id="IPR003439">
    <property type="entry name" value="ABC_transporter-like_ATP-bd"/>
</dbReference>
<dbReference type="PROSITE" id="PS00211">
    <property type="entry name" value="ABC_TRANSPORTER_1"/>
    <property type="match status" value="1"/>
</dbReference>
<evidence type="ECO:0000256" key="5">
    <source>
        <dbReference type="ARBA" id="ARBA00037066"/>
    </source>
</evidence>
<dbReference type="Pfam" id="PF00005">
    <property type="entry name" value="ABC_tran"/>
    <property type="match status" value="1"/>
</dbReference>
<dbReference type="PANTHER" id="PTHR42794:SF1">
    <property type="entry name" value="HEMIN IMPORT ATP-BINDING PROTEIN HMUV"/>
    <property type="match status" value="1"/>
</dbReference>
<proteinExistence type="predicted"/>
<dbReference type="InterPro" id="IPR027417">
    <property type="entry name" value="P-loop_NTPase"/>
</dbReference>
<keyword evidence="2" id="KW-0547">Nucleotide-binding</keyword>
<reference evidence="7 8" key="1">
    <citation type="submission" date="2016-10" db="EMBL/GenBank/DDBJ databases">
        <authorList>
            <person name="de Groot N.N."/>
        </authorList>
    </citation>
    <scope>NUCLEOTIDE SEQUENCE [LARGE SCALE GENOMIC DNA]</scope>
    <source>
        <strain evidence="7 8">ATCC 29281</strain>
    </source>
</reference>
<evidence type="ECO:0000259" key="6">
    <source>
        <dbReference type="PROSITE" id="PS50893"/>
    </source>
</evidence>
<keyword evidence="4" id="KW-1278">Translocase</keyword>
<dbReference type="SUPFAM" id="SSF52540">
    <property type="entry name" value="P-loop containing nucleoside triphosphate hydrolases"/>
    <property type="match status" value="1"/>
</dbReference>
<dbReference type="GeneID" id="97763110"/>
<keyword evidence="3 7" id="KW-0067">ATP-binding</keyword>
<dbReference type="STRING" id="71657.SAMN02982996_00163"/>
<dbReference type="EMBL" id="FNQS01000001">
    <property type="protein sequence ID" value="SDZ77609.1"/>
    <property type="molecule type" value="Genomic_DNA"/>
</dbReference>
<dbReference type="CDD" id="cd03214">
    <property type="entry name" value="ABC_Iron-Siderophores_B12_Hemin"/>
    <property type="match status" value="1"/>
</dbReference>
<dbReference type="InterPro" id="IPR003593">
    <property type="entry name" value="AAA+_ATPase"/>
</dbReference>
<organism evidence="7 8">
    <name type="scientific">Lonsdalea quercina</name>
    <dbReference type="NCBI Taxonomy" id="71657"/>
    <lineage>
        <taxon>Bacteria</taxon>
        <taxon>Pseudomonadati</taxon>
        <taxon>Pseudomonadota</taxon>
        <taxon>Gammaproteobacteria</taxon>
        <taxon>Enterobacterales</taxon>
        <taxon>Pectobacteriaceae</taxon>
        <taxon>Lonsdalea</taxon>
    </lineage>
</organism>
<evidence type="ECO:0000313" key="7">
    <source>
        <dbReference type="EMBL" id="SDZ77609.1"/>
    </source>
</evidence>
<keyword evidence="8" id="KW-1185">Reference proteome</keyword>